<proteinExistence type="predicted"/>
<accession>A0A401TKI6</accession>
<reference evidence="1 2" key="1">
    <citation type="journal article" date="2018" name="Nat. Ecol. Evol.">
        <title>Shark genomes provide insights into elasmobranch evolution and the origin of vertebrates.</title>
        <authorList>
            <person name="Hara Y"/>
            <person name="Yamaguchi K"/>
            <person name="Onimaru K"/>
            <person name="Kadota M"/>
            <person name="Koyanagi M"/>
            <person name="Keeley SD"/>
            <person name="Tatsumi K"/>
            <person name="Tanaka K"/>
            <person name="Motone F"/>
            <person name="Kageyama Y"/>
            <person name="Nozu R"/>
            <person name="Adachi N"/>
            <person name="Nishimura O"/>
            <person name="Nakagawa R"/>
            <person name="Tanegashima C"/>
            <person name="Kiyatake I"/>
            <person name="Matsumoto R"/>
            <person name="Murakumo K"/>
            <person name="Nishida K"/>
            <person name="Terakita A"/>
            <person name="Kuratani S"/>
            <person name="Sato K"/>
            <person name="Hyodo S Kuraku.S."/>
        </authorList>
    </citation>
    <scope>NUCLEOTIDE SEQUENCE [LARGE SCALE GENOMIC DNA]</scope>
</reference>
<dbReference type="EMBL" id="BEZZ01094637">
    <property type="protein sequence ID" value="GCC43170.1"/>
    <property type="molecule type" value="Genomic_DNA"/>
</dbReference>
<dbReference type="STRING" id="137246.A0A401TKI6"/>
<dbReference type="AlphaFoldDB" id="A0A401TKI6"/>
<organism evidence="1 2">
    <name type="scientific">Chiloscyllium punctatum</name>
    <name type="common">Brownbanded bambooshark</name>
    <name type="synonym">Hemiscyllium punctatum</name>
    <dbReference type="NCBI Taxonomy" id="137246"/>
    <lineage>
        <taxon>Eukaryota</taxon>
        <taxon>Metazoa</taxon>
        <taxon>Chordata</taxon>
        <taxon>Craniata</taxon>
        <taxon>Vertebrata</taxon>
        <taxon>Chondrichthyes</taxon>
        <taxon>Elasmobranchii</taxon>
        <taxon>Galeomorphii</taxon>
        <taxon>Galeoidea</taxon>
        <taxon>Orectolobiformes</taxon>
        <taxon>Hemiscylliidae</taxon>
        <taxon>Chiloscyllium</taxon>
    </lineage>
</organism>
<feature type="non-terminal residue" evidence="1">
    <location>
        <position position="55"/>
    </location>
</feature>
<sequence length="55" mass="6516">MCPLPLQLLYEDTQSHRRLLETIQVKGESMAQHYVSRLELQELQERFSNLSEKAK</sequence>
<gene>
    <name evidence="1" type="ORF">chiPu_0027087</name>
</gene>
<dbReference type="Proteomes" id="UP000287033">
    <property type="component" value="Unassembled WGS sequence"/>
</dbReference>
<dbReference type="OMA" id="MAQHYVS"/>
<name>A0A401TKI6_CHIPU</name>
<comment type="caution">
    <text evidence="1">The sequence shown here is derived from an EMBL/GenBank/DDBJ whole genome shotgun (WGS) entry which is preliminary data.</text>
</comment>
<keyword evidence="2" id="KW-1185">Reference proteome</keyword>
<evidence type="ECO:0000313" key="1">
    <source>
        <dbReference type="EMBL" id="GCC43170.1"/>
    </source>
</evidence>
<evidence type="ECO:0000313" key="2">
    <source>
        <dbReference type="Proteomes" id="UP000287033"/>
    </source>
</evidence>
<protein>
    <submittedName>
        <fullName evidence="1">Uncharacterized protein</fullName>
    </submittedName>
</protein>